<organism evidence="2 3">
    <name type="scientific">Hyalangium rubrum</name>
    <dbReference type="NCBI Taxonomy" id="3103134"/>
    <lineage>
        <taxon>Bacteria</taxon>
        <taxon>Pseudomonadati</taxon>
        <taxon>Myxococcota</taxon>
        <taxon>Myxococcia</taxon>
        <taxon>Myxococcales</taxon>
        <taxon>Cystobacterineae</taxon>
        <taxon>Archangiaceae</taxon>
        <taxon>Hyalangium</taxon>
    </lineage>
</organism>
<feature type="signal peptide" evidence="1">
    <location>
        <begin position="1"/>
        <end position="25"/>
    </location>
</feature>
<dbReference type="Proteomes" id="UP001291309">
    <property type="component" value="Unassembled WGS sequence"/>
</dbReference>
<feature type="chain" id="PRO_5045647496" evidence="1">
    <location>
        <begin position="26"/>
        <end position="221"/>
    </location>
</feature>
<dbReference type="InterPro" id="IPR018114">
    <property type="entry name" value="TRYPSIN_HIS"/>
</dbReference>
<evidence type="ECO:0000256" key="1">
    <source>
        <dbReference type="SAM" id="SignalP"/>
    </source>
</evidence>
<dbReference type="InterPro" id="IPR009003">
    <property type="entry name" value="Peptidase_S1_PA"/>
</dbReference>
<dbReference type="GO" id="GO:0008233">
    <property type="term" value="F:peptidase activity"/>
    <property type="evidence" value="ECO:0007669"/>
    <property type="project" value="UniProtKB-KW"/>
</dbReference>
<dbReference type="PROSITE" id="PS51257">
    <property type="entry name" value="PROKAR_LIPOPROTEIN"/>
    <property type="match status" value="1"/>
</dbReference>
<dbReference type="EMBL" id="JAXIVS010000001">
    <property type="protein sequence ID" value="MDY7224989.1"/>
    <property type="molecule type" value="Genomic_DNA"/>
</dbReference>
<evidence type="ECO:0000313" key="3">
    <source>
        <dbReference type="Proteomes" id="UP001291309"/>
    </source>
</evidence>
<sequence length="221" mass="23226">MRAKRLSLYLYAGILIGAVGVGCGAAQESPDAQVLREATVTLVPGHCMGVVVEDGLHVMTAAHCVDAGQVNIPIELSDGERLTGTQMLVDEGQDIAVYRLDTVARVPALEIAPELPRPGEGLLFASRSDLASEPQEVWLERLGRCPSLPGVPQALFTTLRGVKGDSGSPVVDLDMRVVGLVHGGAACSIAAPTAAFAPVVRQLAEEAQSTEMARKEPARVR</sequence>
<evidence type="ECO:0000313" key="2">
    <source>
        <dbReference type="EMBL" id="MDY7224989.1"/>
    </source>
</evidence>
<keyword evidence="3" id="KW-1185">Reference proteome</keyword>
<dbReference type="RefSeq" id="WP_321543713.1">
    <property type="nucleotide sequence ID" value="NZ_JAXIVS010000001.1"/>
</dbReference>
<name>A0ABU5GUZ2_9BACT</name>
<dbReference type="GO" id="GO:0006508">
    <property type="term" value="P:proteolysis"/>
    <property type="evidence" value="ECO:0007669"/>
    <property type="project" value="UniProtKB-KW"/>
</dbReference>
<comment type="caution">
    <text evidence="2">The sequence shown here is derived from an EMBL/GenBank/DDBJ whole genome shotgun (WGS) entry which is preliminary data.</text>
</comment>
<dbReference type="Gene3D" id="2.40.10.120">
    <property type="match status" value="1"/>
</dbReference>
<gene>
    <name evidence="2" type="ORF">SYV04_01290</name>
</gene>
<accession>A0ABU5GUZ2</accession>
<dbReference type="SUPFAM" id="SSF50494">
    <property type="entry name" value="Trypsin-like serine proteases"/>
    <property type="match status" value="1"/>
</dbReference>
<keyword evidence="2" id="KW-0645">Protease</keyword>
<keyword evidence="2" id="KW-0378">Hydrolase</keyword>
<keyword evidence="1" id="KW-0732">Signal</keyword>
<dbReference type="Pfam" id="PF13365">
    <property type="entry name" value="Trypsin_2"/>
    <property type="match status" value="1"/>
</dbReference>
<protein>
    <submittedName>
        <fullName evidence="2">Serine protease</fullName>
    </submittedName>
</protein>
<dbReference type="PROSITE" id="PS00134">
    <property type="entry name" value="TRYPSIN_HIS"/>
    <property type="match status" value="1"/>
</dbReference>
<reference evidence="2 3" key="1">
    <citation type="submission" date="2023-12" db="EMBL/GenBank/DDBJ databases">
        <title>the genome sequence of Hyalangium sp. s54d21.</title>
        <authorList>
            <person name="Zhang X."/>
        </authorList>
    </citation>
    <scope>NUCLEOTIDE SEQUENCE [LARGE SCALE GENOMIC DNA]</scope>
    <source>
        <strain evidence="3">s54d21</strain>
    </source>
</reference>
<proteinExistence type="predicted"/>